<name>A0A923SLP3_9FIRM</name>
<evidence type="ECO:0000313" key="3">
    <source>
        <dbReference type="Proteomes" id="UP000644115"/>
    </source>
</evidence>
<dbReference type="InterPro" id="IPR056906">
    <property type="entry name" value="ORF2/G2P_dom"/>
</dbReference>
<proteinExistence type="predicted"/>
<evidence type="ECO:0000259" key="1">
    <source>
        <dbReference type="Pfam" id="PF23343"/>
    </source>
</evidence>
<keyword evidence="3" id="KW-1185">Reference proteome</keyword>
<dbReference type="Proteomes" id="UP000644115">
    <property type="component" value="Unassembled WGS sequence"/>
</dbReference>
<dbReference type="AlphaFoldDB" id="A0A923SLP3"/>
<protein>
    <recommendedName>
        <fullName evidence="1">Replication-associated protein ORF2/G2P domain-containing protein</fullName>
    </recommendedName>
</protein>
<feature type="domain" description="Replication-associated protein ORF2/G2P" evidence="1">
    <location>
        <begin position="66"/>
        <end position="160"/>
    </location>
</feature>
<comment type="caution">
    <text evidence="2">The sequence shown here is derived from an EMBL/GenBank/DDBJ whole genome shotgun (WGS) entry which is preliminary data.</text>
</comment>
<dbReference type="RefSeq" id="WP_249286875.1">
    <property type="nucleotide sequence ID" value="NZ_JACRWC010000067.1"/>
</dbReference>
<gene>
    <name evidence="2" type="ORF">H8876_05440</name>
</gene>
<dbReference type="Pfam" id="PF23343">
    <property type="entry name" value="REP_ORF2-G2P"/>
    <property type="match status" value="1"/>
</dbReference>
<dbReference type="EMBL" id="JACRWC010000067">
    <property type="protein sequence ID" value="MBC5999438.1"/>
    <property type="molecule type" value="Genomic_DNA"/>
</dbReference>
<reference evidence="2" key="1">
    <citation type="submission" date="2020-08" db="EMBL/GenBank/DDBJ databases">
        <authorList>
            <person name="Liu C."/>
            <person name="Sun Q."/>
        </authorList>
    </citation>
    <scope>NUCLEOTIDE SEQUENCE</scope>
    <source>
        <strain evidence="2">BX16</strain>
    </source>
</reference>
<organism evidence="2 3">
    <name type="scientific">Lentihominibacter faecis</name>
    <dbReference type="NCBI Taxonomy" id="2764712"/>
    <lineage>
        <taxon>Bacteria</taxon>
        <taxon>Bacillati</taxon>
        <taxon>Bacillota</taxon>
        <taxon>Clostridia</taxon>
        <taxon>Peptostreptococcales</taxon>
        <taxon>Anaerovoracaceae</taxon>
        <taxon>Lentihominibacter</taxon>
    </lineage>
</organism>
<accession>A0A923SLP3</accession>
<evidence type="ECO:0000313" key="2">
    <source>
        <dbReference type="EMBL" id="MBC5999438.1"/>
    </source>
</evidence>
<sequence length="265" mass="30804">MYYRDTIIAGRTKLIALRAVTRTYIKGEKRKPKMNPTPEAVARTNFRNAVKMLTAKLNHNFVPGDYHLTLTYEKVKAPADAKKCLDNFIRKVRSACKKEGVVLKWVAVTEYKQHRIHHHLVISGIDVDTLDRCWKYGRINVAPLDPSGNYHRLAEYLLKETEETFRQEGSPSKRRYSCSRSIVTPEIRREKISSRQVWEEIKPPKGYYVDEDTVRMYEHAILGVECKEYILISLDGPAKGKRGKPIRPEKVYQTDKQLSMEEMAF</sequence>